<evidence type="ECO:0000313" key="1">
    <source>
        <dbReference type="EMBL" id="GFS09981.1"/>
    </source>
</evidence>
<name>A0AAV4INA6_9GAST</name>
<keyword evidence="2" id="KW-1185">Reference proteome</keyword>
<proteinExistence type="predicted"/>
<reference evidence="1 2" key="1">
    <citation type="journal article" date="2021" name="Elife">
        <title>Chloroplast acquisition without the gene transfer in kleptoplastic sea slugs, Plakobranchus ocellatus.</title>
        <authorList>
            <person name="Maeda T."/>
            <person name="Takahashi S."/>
            <person name="Yoshida T."/>
            <person name="Shimamura S."/>
            <person name="Takaki Y."/>
            <person name="Nagai Y."/>
            <person name="Toyoda A."/>
            <person name="Suzuki Y."/>
            <person name="Arimoto A."/>
            <person name="Ishii H."/>
            <person name="Satoh N."/>
            <person name="Nishiyama T."/>
            <person name="Hasebe M."/>
            <person name="Maruyama T."/>
            <person name="Minagawa J."/>
            <person name="Obokata J."/>
            <person name="Shigenobu S."/>
        </authorList>
    </citation>
    <scope>NUCLEOTIDE SEQUENCE [LARGE SCALE GENOMIC DNA]</scope>
</reference>
<protein>
    <submittedName>
        <fullName evidence="1">Uncharacterized protein</fullName>
    </submittedName>
</protein>
<gene>
    <name evidence="1" type="ORF">ElyMa_003049900</name>
</gene>
<sequence length="100" mass="11578">MDSVVQSFESVGGGHSLGIHRNLQLMDRRIEYDRQREPRRQAEKSSRAGLHAFYHVQREITYGIQRRVASWSTSAAMPCARSRTEVEDPKMLATMSWQQQ</sequence>
<dbReference type="AlphaFoldDB" id="A0AAV4INA6"/>
<dbReference type="Proteomes" id="UP000762676">
    <property type="component" value="Unassembled WGS sequence"/>
</dbReference>
<accession>A0AAV4INA6</accession>
<organism evidence="1 2">
    <name type="scientific">Elysia marginata</name>
    <dbReference type="NCBI Taxonomy" id="1093978"/>
    <lineage>
        <taxon>Eukaryota</taxon>
        <taxon>Metazoa</taxon>
        <taxon>Spiralia</taxon>
        <taxon>Lophotrochozoa</taxon>
        <taxon>Mollusca</taxon>
        <taxon>Gastropoda</taxon>
        <taxon>Heterobranchia</taxon>
        <taxon>Euthyneura</taxon>
        <taxon>Panpulmonata</taxon>
        <taxon>Sacoglossa</taxon>
        <taxon>Placobranchoidea</taxon>
        <taxon>Plakobranchidae</taxon>
        <taxon>Elysia</taxon>
    </lineage>
</organism>
<comment type="caution">
    <text evidence="1">The sequence shown here is derived from an EMBL/GenBank/DDBJ whole genome shotgun (WGS) entry which is preliminary data.</text>
</comment>
<dbReference type="EMBL" id="BMAT01006316">
    <property type="protein sequence ID" value="GFS09981.1"/>
    <property type="molecule type" value="Genomic_DNA"/>
</dbReference>
<evidence type="ECO:0000313" key="2">
    <source>
        <dbReference type="Proteomes" id="UP000762676"/>
    </source>
</evidence>